<reference evidence="1" key="1">
    <citation type="submission" date="2023-03" db="EMBL/GenBank/DDBJ databases">
        <title>Massive genome expansion in bonnet fungi (Mycena s.s.) driven by repeated elements and novel gene families across ecological guilds.</title>
        <authorList>
            <consortium name="Lawrence Berkeley National Laboratory"/>
            <person name="Harder C.B."/>
            <person name="Miyauchi S."/>
            <person name="Viragh M."/>
            <person name="Kuo A."/>
            <person name="Thoen E."/>
            <person name="Andreopoulos B."/>
            <person name="Lu D."/>
            <person name="Skrede I."/>
            <person name="Drula E."/>
            <person name="Henrissat B."/>
            <person name="Morin E."/>
            <person name="Kohler A."/>
            <person name="Barry K."/>
            <person name="LaButti K."/>
            <person name="Morin E."/>
            <person name="Salamov A."/>
            <person name="Lipzen A."/>
            <person name="Mereny Z."/>
            <person name="Hegedus B."/>
            <person name="Baldrian P."/>
            <person name="Stursova M."/>
            <person name="Weitz H."/>
            <person name="Taylor A."/>
            <person name="Grigoriev I.V."/>
            <person name="Nagy L.G."/>
            <person name="Martin F."/>
            <person name="Kauserud H."/>
        </authorList>
    </citation>
    <scope>NUCLEOTIDE SEQUENCE</scope>
    <source>
        <strain evidence="1">CBHHK067</strain>
    </source>
</reference>
<dbReference type="Proteomes" id="UP001221757">
    <property type="component" value="Unassembled WGS sequence"/>
</dbReference>
<gene>
    <name evidence="1" type="ORF">B0H17DRAFT_1209248</name>
</gene>
<evidence type="ECO:0000313" key="2">
    <source>
        <dbReference type="Proteomes" id="UP001221757"/>
    </source>
</evidence>
<comment type="caution">
    <text evidence="1">The sequence shown here is derived from an EMBL/GenBank/DDBJ whole genome shotgun (WGS) entry which is preliminary data.</text>
</comment>
<accession>A0AAD7G9T3</accession>
<protein>
    <submittedName>
        <fullName evidence="1">Uncharacterized protein</fullName>
    </submittedName>
</protein>
<dbReference type="EMBL" id="JARKIE010000179">
    <property type="protein sequence ID" value="KAJ7670512.1"/>
    <property type="molecule type" value="Genomic_DNA"/>
</dbReference>
<sequence length="109" mass="11681">MSFPHALAFAPGVMLNEIGERAQFTTAIRATGGLIAAQLLSANLTMKTRIPSKQPYTANSEPSLIAWKSIFSDIRYLSALTGFANSHVPRPLAPEGLAFYDSATALDRG</sequence>
<keyword evidence="2" id="KW-1185">Reference proteome</keyword>
<proteinExistence type="predicted"/>
<evidence type="ECO:0000313" key="1">
    <source>
        <dbReference type="EMBL" id="KAJ7670512.1"/>
    </source>
</evidence>
<dbReference type="AlphaFoldDB" id="A0AAD7G9T3"/>
<organism evidence="1 2">
    <name type="scientific">Mycena rosella</name>
    <name type="common">Pink bonnet</name>
    <name type="synonym">Agaricus rosellus</name>
    <dbReference type="NCBI Taxonomy" id="1033263"/>
    <lineage>
        <taxon>Eukaryota</taxon>
        <taxon>Fungi</taxon>
        <taxon>Dikarya</taxon>
        <taxon>Basidiomycota</taxon>
        <taxon>Agaricomycotina</taxon>
        <taxon>Agaricomycetes</taxon>
        <taxon>Agaricomycetidae</taxon>
        <taxon>Agaricales</taxon>
        <taxon>Marasmiineae</taxon>
        <taxon>Mycenaceae</taxon>
        <taxon>Mycena</taxon>
    </lineage>
</organism>
<name>A0AAD7G9T3_MYCRO</name>